<keyword evidence="1" id="KW-0812">Transmembrane</keyword>
<sequence length="373" mass="43497">MATILSGAPPTAIERLRSSMRQTGDINQQQRQMYESRRVQFRESVRGFLQERNLERAPISRRDLQELTDVQFYASHSFLNFASFASVVVVTFCLGLMGWGRDIKGDYKMIHDGNQTVITPVFWANSMWLFIFLLEGIFVIYQLFHAYQHLKIVEESISYWFFAVNCFQLGWIISYSFDIIWLSTLFLFVGFGLLCVVNYNLYYQDYIFSPRRPIDSQDAPPVRQEWYDLNICTEFVIFRAPFQVHCAWAFFTVLVQFNEMYVESNWPSDAIVGLASLILLWVLGICILFIPRYPLFIMPIVISWGAMGIWVELSHPRSVILQNYEHKDLARMKGAAIATCIEHLLLPIIRFAFHFATTYNIAEKVENTIPSRV</sequence>
<feature type="transmembrane region" description="Helical" evidence="1">
    <location>
        <begin position="78"/>
        <end position="100"/>
    </location>
</feature>
<proteinExistence type="predicted"/>
<evidence type="ECO:0000256" key="1">
    <source>
        <dbReference type="SAM" id="Phobius"/>
    </source>
</evidence>
<organism evidence="2">
    <name type="scientific">Chaetoceros debilis</name>
    <dbReference type="NCBI Taxonomy" id="122233"/>
    <lineage>
        <taxon>Eukaryota</taxon>
        <taxon>Sar</taxon>
        <taxon>Stramenopiles</taxon>
        <taxon>Ochrophyta</taxon>
        <taxon>Bacillariophyta</taxon>
        <taxon>Coscinodiscophyceae</taxon>
        <taxon>Chaetocerotophycidae</taxon>
        <taxon>Chaetocerotales</taxon>
        <taxon>Chaetocerotaceae</taxon>
        <taxon>Chaetoceros</taxon>
    </lineage>
</organism>
<dbReference type="PANTHER" id="PTHR33802:SF1">
    <property type="entry name" value="XK-RELATED PROTEIN"/>
    <property type="match status" value="1"/>
</dbReference>
<dbReference type="AlphaFoldDB" id="A0A7S3PXE8"/>
<feature type="transmembrane region" description="Helical" evidence="1">
    <location>
        <begin position="120"/>
        <end position="144"/>
    </location>
</feature>
<keyword evidence="1" id="KW-1133">Transmembrane helix</keyword>
<protein>
    <submittedName>
        <fullName evidence="2">Uncharacterized protein</fullName>
    </submittedName>
</protein>
<accession>A0A7S3PXE8</accession>
<gene>
    <name evidence="2" type="ORF">CDEB00056_LOCUS3278</name>
</gene>
<feature type="transmembrane region" description="Helical" evidence="1">
    <location>
        <begin position="179"/>
        <end position="202"/>
    </location>
</feature>
<feature type="transmembrane region" description="Helical" evidence="1">
    <location>
        <begin position="334"/>
        <end position="353"/>
    </location>
</feature>
<keyword evidence="1" id="KW-0472">Membrane</keyword>
<reference evidence="2" key="1">
    <citation type="submission" date="2021-01" db="EMBL/GenBank/DDBJ databases">
        <authorList>
            <person name="Corre E."/>
            <person name="Pelletier E."/>
            <person name="Niang G."/>
            <person name="Scheremetjew M."/>
            <person name="Finn R."/>
            <person name="Kale V."/>
            <person name="Holt S."/>
            <person name="Cochrane G."/>
            <person name="Meng A."/>
            <person name="Brown T."/>
            <person name="Cohen L."/>
        </authorList>
    </citation>
    <scope>NUCLEOTIDE SEQUENCE</scope>
    <source>
        <strain evidence="2">MM31A-1</strain>
    </source>
</reference>
<dbReference type="PANTHER" id="PTHR33802">
    <property type="entry name" value="SI:CH211-161H7.5-RELATED"/>
    <property type="match status" value="1"/>
</dbReference>
<feature type="transmembrane region" description="Helical" evidence="1">
    <location>
        <begin position="270"/>
        <end position="290"/>
    </location>
</feature>
<evidence type="ECO:0000313" key="2">
    <source>
        <dbReference type="EMBL" id="CAE0458437.1"/>
    </source>
</evidence>
<feature type="transmembrane region" description="Helical" evidence="1">
    <location>
        <begin position="296"/>
        <end position="313"/>
    </location>
</feature>
<name>A0A7S3PXE8_9STRA</name>
<dbReference type="EMBL" id="HBIO01004748">
    <property type="protein sequence ID" value="CAE0458437.1"/>
    <property type="molecule type" value="Transcribed_RNA"/>
</dbReference>